<evidence type="ECO:0000313" key="6">
    <source>
        <dbReference type="EMBL" id="GAX23774.1"/>
    </source>
</evidence>
<dbReference type="Pfam" id="PF01152">
    <property type="entry name" value="Bac_globin"/>
    <property type="match status" value="1"/>
</dbReference>
<dbReference type="GO" id="GO:0019825">
    <property type="term" value="F:oxygen binding"/>
    <property type="evidence" value="ECO:0007669"/>
    <property type="project" value="InterPro"/>
</dbReference>
<accession>A0A1Z5KBW0</accession>
<evidence type="ECO:0000256" key="4">
    <source>
        <dbReference type="ARBA" id="ARBA00023004"/>
    </source>
</evidence>
<organism evidence="6 7">
    <name type="scientific">Fistulifera solaris</name>
    <name type="common">Oleaginous diatom</name>
    <dbReference type="NCBI Taxonomy" id="1519565"/>
    <lineage>
        <taxon>Eukaryota</taxon>
        <taxon>Sar</taxon>
        <taxon>Stramenopiles</taxon>
        <taxon>Ochrophyta</taxon>
        <taxon>Bacillariophyta</taxon>
        <taxon>Bacillariophyceae</taxon>
        <taxon>Bacillariophycidae</taxon>
        <taxon>Naviculales</taxon>
        <taxon>Naviculaceae</taxon>
        <taxon>Fistulifera</taxon>
    </lineage>
</organism>
<keyword evidence="1" id="KW-0813">Transport</keyword>
<keyword evidence="3" id="KW-0479">Metal-binding</keyword>
<proteinExistence type="inferred from homology"/>
<evidence type="ECO:0000256" key="1">
    <source>
        <dbReference type="ARBA" id="ARBA00022448"/>
    </source>
</evidence>
<evidence type="ECO:0000256" key="2">
    <source>
        <dbReference type="ARBA" id="ARBA00022617"/>
    </source>
</evidence>
<keyword evidence="2" id="KW-0349">Heme</keyword>
<sequence length="203" mass="23817">MSGNHAAKAKPPKTGMMTKLARDDFLDIQIKKGMMEPSCKEDDSILSLHASRNREDRLYFWQLYDLMGRDPVFSFVTNFYERVFDDAEAPWFRDIFTALASKKYHIFMQTTMYLDCFGSGPLYSGGEQRMNVHHEMTRAKEIMTKSGAERWMHHMRLALEDETPRLREIDPRIRGTINEFLTYFMSKYAGIFKFEDADINFSS</sequence>
<dbReference type="InParanoid" id="A0A1Z5KBW0"/>
<dbReference type="GO" id="GO:0020037">
    <property type="term" value="F:heme binding"/>
    <property type="evidence" value="ECO:0007669"/>
    <property type="project" value="InterPro"/>
</dbReference>
<dbReference type="OrthoDB" id="37940at2759"/>
<dbReference type="Gene3D" id="1.10.490.10">
    <property type="entry name" value="Globins"/>
    <property type="match status" value="1"/>
</dbReference>
<comment type="similarity">
    <text evidence="5">Belongs to the truncated hemoglobin family. Group II subfamily.</text>
</comment>
<evidence type="ECO:0000256" key="3">
    <source>
        <dbReference type="ARBA" id="ARBA00022723"/>
    </source>
</evidence>
<comment type="caution">
    <text evidence="6">The sequence shown here is derived from an EMBL/GenBank/DDBJ whole genome shotgun (WGS) entry which is preliminary data.</text>
</comment>
<dbReference type="GO" id="GO:0046872">
    <property type="term" value="F:metal ion binding"/>
    <property type="evidence" value="ECO:0007669"/>
    <property type="project" value="UniProtKB-KW"/>
</dbReference>
<evidence type="ECO:0008006" key="8">
    <source>
        <dbReference type="Google" id="ProtNLM"/>
    </source>
</evidence>
<dbReference type="GO" id="GO:0005344">
    <property type="term" value="F:oxygen carrier activity"/>
    <property type="evidence" value="ECO:0007669"/>
    <property type="project" value="InterPro"/>
</dbReference>
<keyword evidence="4" id="KW-0408">Iron</keyword>
<keyword evidence="7" id="KW-1185">Reference proteome</keyword>
<reference evidence="6 7" key="1">
    <citation type="journal article" date="2015" name="Plant Cell">
        <title>Oil accumulation by the oleaginous diatom Fistulifera solaris as revealed by the genome and transcriptome.</title>
        <authorList>
            <person name="Tanaka T."/>
            <person name="Maeda Y."/>
            <person name="Veluchamy A."/>
            <person name="Tanaka M."/>
            <person name="Abida H."/>
            <person name="Marechal E."/>
            <person name="Bowler C."/>
            <person name="Muto M."/>
            <person name="Sunaga Y."/>
            <person name="Tanaka M."/>
            <person name="Yoshino T."/>
            <person name="Taniguchi T."/>
            <person name="Fukuda Y."/>
            <person name="Nemoto M."/>
            <person name="Matsumoto M."/>
            <person name="Wong P.S."/>
            <person name="Aburatani S."/>
            <person name="Fujibuchi W."/>
        </authorList>
    </citation>
    <scope>NUCLEOTIDE SEQUENCE [LARGE SCALE GENOMIC DNA]</scope>
    <source>
        <strain evidence="6 7">JPCC DA0580</strain>
    </source>
</reference>
<protein>
    <recommendedName>
        <fullName evidence="8">Globin</fullName>
    </recommendedName>
</protein>
<dbReference type="PANTHER" id="PTHR47366">
    <property type="entry name" value="TWO-ON-TWO HEMOGLOBIN-3"/>
    <property type="match status" value="1"/>
</dbReference>
<dbReference type="AlphaFoldDB" id="A0A1Z5KBW0"/>
<gene>
    <name evidence="6" type="ORF">FisN_12Hh352</name>
</gene>
<dbReference type="SUPFAM" id="SSF46458">
    <property type="entry name" value="Globin-like"/>
    <property type="match status" value="1"/>
</dbReference>
<evidence type="ECO:0000313" key="7">
    <source>
        <dbReference type="Proteomes" id="UP000198406"/>
    </source>
</evidence>
<dbReference type="InterPro" id="IPR009050">
    <property type="entry name" value="Globin-like_sf"/>
</dbReference>
<name>A0A1Z5KBW0_FISSO</name>
<dbReference type="InterPro" id="IPR044203">
    <property type="entry name" value="GlbO/GLB3-like"/>
</dbReference>
<dbReference type="Proteomes" id="UP000198406">
    <property type="component" value="Unassembled WGS sequence"/>
</dbReference>
<evidence type="ECO:0000256" key="5">
    <source>
        <dbReference type="ARBA" id="ARBA00034496"/>
    </source>
</evidence>
<dbReference type="EMBL" id="BDSP01000203">
    <property type="protein sequence ID" value="GAX23774.1"/>
    <property type="molecule type" value="Genomic_DNA"/>
</dbReference>
<dbReference type="InterPro" id="IPR012292">
    <property type="entry name" value="Globin/Proto"/>
</dbReference>
<dbReference type="InterPro" id="IPR001486">
    <property type="entry name" value="Hemoglobin_trunc"/>
</dbReference>